<accession>A0ABY4FEC4</accession>
<sequence length="54" mass="5786">MPTFIPRRFSRLFIFRHLLLGLLALLTLPVLAQTPAYTLAVAVGTSTLGSSADG</sequence>
<evidence type="ECO:0000313" key="2">
    <source>
        <dbReference type="Proteomes" id="UP000831785"/>
    </source>
</evidence>
<keyword evidence="2" id="KW-1185">Reference proteome</keyword>
<proteinExistence type="predicted"/>
<dbReference type="RefSeq" id="WP_244722454.1">
    <property type="nucleotide sequence ID" value="NZ_CP095049.1"/>
</dbReference>
<organism evidence="1 2">
    <name type="scientific">Hymenobacter cellulosivorans</name>
    <dbReference type="NCBI Taxonomy" id="2932249"/>
    <lineage>
        <taxon>Bacteria</taxon>
        <taxon>Pseudomonadati</taxon>
        <taxon>Bacteroidota</taxon>
        <taxon>Cytophagia</taxon>
        <taxon>Cytophagales</taxon>
        <taxon>Hymenobacteraceae</taxon>
        <taxon>Hymenobacter</taxon>
    </lineage>
</organism>
<name>A0ABY4FEC4_9BACT</name>
<dbReference type="Proteomes" id="UP000831785">
    <property type="component" value="Chromosome"/>
</dbReference>
<dbReference type="EMBL" id="CP095049">
    <property type="protein sequence ID" value="UOQ54853.1"/>
    <property type="molecule type" value="Genomic_DNA"/>
</dbReference>
<protein>
    <submittedName>
        <fullName evidence="1">Uncharacterized protein</fullName>
    </submittedName>
</protein>
<evidence type="ECO:0000313" key="1">
    <source>
        <dbReference type="EMBL" id="UOQ54853.1"/>
    </source>
</evidence>
<reference evidence="1 2" key="1">
    <citation type="submission" date="2022-04" db="EMBL/GenBank/DDBJ databases">
        <title>Hymenobacter sp. isolated from the air.</title>
        <authorList>
            <person name="Won M."/>
            <person name="Lee C.-M."/>
            <person name="Woen H.-Y."/>
            <person name="Kwon S.-W."/>
        </authorList>
    </citation>
    <scope>NUCLEOTIDE SEQUENCE [LARGE SCALE GENOMIC DNA]</scope>
    <source>
        <strain evidence="2">5116 S-27</strain>
    </source>
</reference>
<gene>
    <name evidence="1" type="ORF">MUN80_08860</name>
</gene>